<name>A0ABS4IGG5_9BACI</name>
<dbReference type="InterPro" id="IPR023090">
    <property type="entry name" value="UPF0702_alpha/beta_dom_sf"/>
</dbReference>
<dbReference type="Proteomes" id="UP001519345">
    <property type="component" value="Unassembled WGS sequence"/>
</dbReference>
<keyword evidence="5" id="KW-1133">Transmembrane helix</keyword>
<protein>
    <submittedName>
        <fullName evidence="8">Uncharacterized membrane protein YcaP (DUF421 family)</fullName>
    </submittedName>
</protein>
<feature type="domain" description="YetF C-terminal" evidence="7">
    <location>
        <begin position="1"/>
        <end position="89"/>
    </location>
</feature>
<gene>
    <name evidence="8" type="ORF">J2Z83_002061</name>
</gene>
<evidence type="ECO:0000256" key="3">
    <source>
        <dbReference type="ARBA" id="ARBA00022475"/>
    </source>
</evidence>
<comment type="caution">
    <text evidence="8">The sequence shown here is derived from an EMBL/GenBank/DDBJ whole genome shotgun (WGS) entry which is preliminary data.</text>
</comment>
<dbReference type="PANTHER" id="PTHR34582">
    <property type="entry name" value="UPF0702 TRANSMEMBRANE PROTEIN YCAP"/>
    <property type="match status" value="1"/>
</dbReference>
<evidence type="ECO:0000313" key="8">
    <source>
        <dbReference type="EMBL" id="MBP1969953.1"/>
    </source>
</evidence>
<keyword evidence="9" id="KW-1185">Reference proteome</keyword>
<evidence type="ECO:0000256" key="4">
    <source>
        <dbReference type="ARBA" id="ARBA00022692"/>
    </source>
</evidence>
<dbReference type="Gene3D" id="3.30.240.20">
    <property type="entry name" value="bsu07140 like domains"/>
    <property type="match status" value="2"/>
</dbReference>
<evidence type="ECO:0000256" key="1">
    <source>
        <dbReference type="ARBA" id="ARBA00004651"/>
    </source>
</evidence>
<dbReference type="PANTHER" id="PTHR34582:SF2">
    <property type="entry name" value="UPF0702 TRANSMEMBRANE PROTEIN YDFR"/>
    <property type="match status" value="1"/>
</dbReference>
<evidence type="ECO:0000313" key="9">
    <source>
        <dbReference type="Proteomes" id="UP001519345"/>
    </source>
</evidence>
<evidence type="ECO:0000256" key="5">
    <source>
        <dbReference type="ARBA" id="ARBA00022989"/>
    </source>
</evidence>
<keyword evidence="6" id="KW-0472">Membrane</keyword>
<keyword evidence="4" id="KW-0812">Transmembrane</keyword>
<evidence type="ECO:0000259" key="7">
    <source>
        <dbReference type="Pfam" id="PF04239"/>
    </source>
</evidence>
<proteinExistence type="inferred from homology"/>
<dbReference type="InterPro" id="IPR007353">
    <property type="entry name" value="DUF421"/>
</dbReference>
<evidence type="ECO:0000256" key="2">
    <source>
        <dbReference type="ARBA" id="ARBA00006448"/>
    </source>
</evidence>
<accession>A0ABS4IGG5</accession>
<organism evidence="8 9">
    <name type="scientific">Virgibacillus natechei</name>
    <dbReference type="NCBI Taxonomy" id="1216297"/>
    <lineage>
        <taxon>Bacteria</taxon>
        <taxon>Bacillati</taxon>
        <taxon>Bacillota</taxon>
        <taxon>Bacilli</taxon>
        <taxon>Bacillales</taxon>
        <taxon>Bacillaceae</taxon>
        <taxon>Virgibacillus</taxon>
    </lineage>
</organism>
<keyword evidence="3" id="KW-1003">Cell membrane</keyword>
<comment type="subcellular location">
    <subcellularLocation>
        <location evidence="1">Cell membrane</location>
        <topology evidence="1">Multi-pass membrane protein</topology>
    </subcellularLocation>
</comment>
<dbReference type="Pfam" id="PF04239">
    <property type="entry name" value="DUF421"/>
    <property type="match status" value="1"/>
</dbReference>
<sequence>MKKNSYNLDDLYTQLRNKDITDISKVQFAMLEPSGDLTVFDDQSTFSLPLILDGVIQKEQVQIMGVNEKWLDQQLKSRGYTDLASIFFVVTRTGAYTLKKNRDNG</sequence>
<reference evidence="8 9" key="1">
    <citation type="submission" date="2021-03" db="EMBL/GenBank/DDBJ databases">
        <title>Genomic Encyclopedia of Type Strains, Phase IV (KMG-IV): sequencing the most valuable type-strain genomes for metagenomic binning, comparative biology and taxonomic classification.</title>
        <authorList>
            <person name="Goeker M."/>
        </authorList>
    </citation>
    <scope>NUCLEOTIDE SEQUENCE [LARGE SCALE GENOMIC DNA]</scope>
    <source>
        <strain evidence="8 9">DSM 25609</strain>
    </source>
</reference>
<dbReference type="EMBL" id="JAGGKX010000009">
    <property type="protein sequence ID" value="MBP1969953.1"/>
    <property type="molecule type" value="Genomic_DNA"/>
</dbReference>
<evidence type="ECO:0000256" key="6">
    <source>
        <dbReference type="ARBA" id="ARBA00023136"/>
    </source>
</evidence>
<comment type="similarity">
    <text evidence="2">Belongs to the UPF0702 family.</text>
</comment>